<gene>
    <name evidence="6" type="ORF">HO133_007978</name>
</gene>
<comment type="similarity">
    <text evidence="1">Belongs to the oxygen-dependent FAD-linked oxidoreductase family.</text>
</comment>
<dbReference type="PANTHER" id="PTHR42973:SF7">
    <property type="entry name" value="FAD-BINDING PCMH-TYPE DOMAIN-CONTAINING PROTEIN"/>
    <property type="match status" value="1"/>
</dbReference>
<organism evidence="6 7">
    <name type="scientific">Letharia lupina</name>
    <dbReference type="NCBI Taxonomy" id="560253"/>
    <lineage>
        <taxon>Eukaryota</taxon>
        <taxon>Fungi</taxon>
        <taxon>Dikarya</taxon>
        <taxon>Ascomycota</taxon>
        <taxon>Pezizomycotina</taxon>
        <taxon>Lecanoromycetes</taxon>
        <taxon>OSLEUM clade</taxon>
        <taxon>Lecanoromycetidae</taxon>
        <taxon>Lecanorales</taxon>
        <taxon>Lecanorineae</taxon>
        <taxon>Parmeliaceae</taxon>
        <taxon>Letharia</taxon>
    </lineage>
</organism>
<dbReference type="GO" id="GO:0016491">
    <property type="term" value="F:oxidoreductase activity"/>
    <property type="evidence" value="ECO:0007669"/>
    <property type="project" value="UniProtKB-KW"/>
</dbReference>
<dbReference type="AlphaFoldDB" id="A0A8H6CRH4"/>
<sequence length="452" mass="49833">MALSRFIIELRINLSPEARVYTDASSKDFQLALLRWSDVDVKVPGAIIQVANELDAVTTASSTPFAEKVLLWSTIGTDGFVLDFTIFKSIQVNSTEHQVAVAGGVLMKELSTVLADAGECAAVGNANTIGVIPYCLGGGLGVATGLMGLACDNMLSAKVILADGRLVYVDNVHEPDLFWAIKGAGFYFGAVIEITLRTYPLTIFGTHDGRHWIGNFMYPLERAAEVFEVIETLVNTPKSRTACLLMIIAPPPYFQPTIAVVPHYFGDLTEGPKIFQCLTDLGPSFFSETTPLVPNLSDHLDFACGKGGFRRFTLAGLQELKAANILKLADLFQQLLDSCPDAASSGYFIEWHCLPPPDIPTNSAFSHHDVRIWIHCLSWCQRQENWDKVFGFEQRAIDTMRFGTKPETHVDLPHGTRTGPIEQRFKGQGRLTKLRALKKEFDPQGAFTKEFL</sequence>
<dbReference type="SUPFAM" id="SSF56176">
    <property type="entry name" value="FAD-binding/transporter-associated domain-like"/>
    <property type="match status" value="1"/>
</dbReference>
<protein>
    <recommendedName>
        <fullName evidence="5">FAD-binding PCMH-type domain-containing protein</fullName>
    </recommendedName>
</protein>
<dbReference type="Gene3D" id="3.40.462.20">
    <property type="match status" value="1"/>
</dbReference>
<evidence type="ECO:0000313" key="6">
    <source>
        <dbReference type="EMBL" id="KAF6228248.1"/>
    </source>
</evidence>
<dbReference type="InterPro" id="IPR006094">
    <property type="entry name" value="Oxid_FAD_bind_N"/>
</dbReference>
<dbReference type="EMBL" id="JACCJB010000004">
    <property type="protein sequence ID" value="KAF6228248.1"/>
    <property type="molecule type" value="Genomic_DNA"/>
</dbReference>
<evidence type="ECO:0000313" key="7">
    <source>
        <dbReference type="Proteomes" id="UP000593566"/>
    </source>
</evidence>
<feature type="domain" description="FAD-binding PCMH-type" evidence="5">
    <location>
        <begin position="13"/>
        <end position="201"/>
    </location>
</feature>
<accession>A0A8H6CRH4</accession>
<dbReference type="InterPro" id="IPR016166">
    <property type="entry name" value="FAD-bd_PCMH"/>
</dbReference>
<evidence type="ECO:0000259" key="5">
    <source>
        <dbReference type="PROSITE" id="PS51387"/>
    </source>
</evidence>
<dbReference type="GeneID" id="59336375"/>
<comment type="caution">
    <text evidence="6">The sequence shown here is derived from an EMBL/GenBank/DDBJ whole genome shotgun (WGS) entry which is preliminary data.</text>
</comment>
<evidence type="ECO:0000256" key="4">
    <source>
        <dbReference type="ARBA" id="ARBA00023002"/>
    </source>
</evidence>
<dbReference type="PROSITE" id="PS51387">
    <property type="entry name" value="FAD_PCMH"/>
    <property type="match status" value="1"/>
</dbReference>
<keyword evidence="7" id="KW-1185">Reference proteome</keyword>
<dbReference type="RefSeq" id="XP_037156182.1">
    <property type="nucleotide sequence ID" value="XM_037298846.1"/>
</dbReference>
<dbReference type="Gene3D" id="3.30.465.10">
    <property type="match status" value="1"/>
</dbReference>
<dbReference type="GO" id="GO:0071949">
    <property type="term" value="F:FAD binding"/>
    <property type="evidence" value="ECO:0007669"/>
    <property type="project" value="InterPro"/>
</dbReference>
<name>A0A8H6CRH4_9LECA</name>
<keyword evidence="2" id="KW-0285">Flavoprotein</keyword>
<keyword evidence="3" id="KW-0274">FAD</keyword>
<dbReference type="InterPro" id="IPR036318">
    <property type="entry name" value="FAD-bd_PCMH-like_sf"/>
</dbReference>
<dbReference type="InterPro" id="IPR050416">
    <property type="entry name" value="FAD-linked_Oxidoreductase"/>
</dbReference>
<dbReference type="PANTHER" id="PTHR42973">
    <property type="entry name" value="BINDING OXIDOREDUCTASE, PUTATIVE (AFU_ORTHOLOGUE AFUA_1G17690)-RELATED"/>
    <property type="match status" value="1"/>
</dbReference>
<dbReference type="Proteomes" id="UP000593566">
    <property type="component" value="Unassembled WGS sequence"/>
</dbReference>
<dbReference type="InterPro" id="IPR016169">
    <property type="entry name" value="FAD-bd_PCMH_sub2"/>
</dbReference>
<proteinExistence type="inferred from homology"/>
<dbReference type="Pfam" id="PF01565">
    <property type="entry name" value="FAD_binding_4"/>
    <property type="match status" value="1"/>
</dbReference>
<evidence type="ECO:0000256" key="3">
    <source>
        <dbReference type="ARBA" id="ARBA00022827"/>
    </source>
</evidence>
<reference evidence="6 7" key="1">
    <citation type="journal article" date="2020" name="Genomics">
        <title>Complete, high-quality genomes from long-read metagenomic sequencing of two wolf lichen thalli reveals enigmatic genome architecture.</title>
        <authorList>
            <person name="McKenzie S.K."/>
            <person name="Walston R.F."/>
            <person name="Allen J.L."/>
        </authorList>
    </citation>
    <scope>NUCLEOTIDE SEQUENCE [LARGE SCALE GENOMIC DNA]</scope>
    <source>
        <strain evidence="6">WasteWater1</strain>
    </source>
</reference>
<evidence type="ECO:0000256" key="1">
    <source>
        <dbReference type="ARBA" id="ARBA00005466"/>
    </source>
</evidence>
<keyword evidence="4" id="KW-0560">Oxidoreductase</keyword>
<evidence type="ECO:0000256" key="2">
    <source>
        <dbReference type="ARBA" id="ARBA00022630"/>
    </source>
</evidence>